<dbReference type="PANTHER" id="PTHR34144:SF5">
    <property type="entry name" value="ALPHA-1,3-MANNOSYLTRANSFERASE CMT1"/>
    <property type="match status" value="1"/>
</dbReference>
<keyword evidence="1" id="KW-1133">Transmembrane helix</keyword>
<proteinExistence type="predicted"/>
<keyword evidence="1" id="KW-0812">Transmembrane</keyword>
<evidence type="ECO:0000313" key="4">
    <source>
        <dbReference type="Proteomes" id="UP000289323"/>
    </source>
</evidence>
<name>A0A3S4C0U0_9PEZI</name>
<dbReference type="InterPro" id="IPR021047">
    <property type="entry name" value="Mannosyltransferase_CMT1"/>
</dbReference>
<organism evidence="3 4">
    <name type="scientific">Thermothielavioides terrestris</name>
    <dbReference type="NCBI Taxonomy" id="2587410"/>
    <lineage>
        <taxon>Eukaryota</taxon>
        <taxon>Fungi</taxon>
        <taxon>Dikarya</taxon>
        <taxon>Ascomycota</taxon>
        <taxon>Pezizomycotina</taxon>
        <taxon>Sordariomycetes</taxon>
        <taxon>Sordariomycetidae</taxon>
        <taxon>Sordariales</taxon>
        <taxon>Chaetomiaceae</taxon>
        <taxon>Thermothielavioides</taxon>
    </lineage>
</organism>
<evidence type="ECO:0000313" key="3">
    <source>
        <dbReference type="EMBL" id="SPQ18450.1"/>
    </source>
</evidence>
<reference evidence="3 4" key="1">
    <citation type="submission" date="2018-04" db="EMBL/GenBank/DDBJ databases">
        <authorList>
            <person name="Huttner S."/>
            <person name="Dainat J."/>
        </authorList>
    </citation>
    <scope>NUCLEOTIDE SEQUENCE [LARGE SCALE GENOMIC DNA]</scope>
</reference>
<sequence>MTPPTIAAVLLLLPLPLAPVSAGWLALLVLSVFLDPDAVADARDADAAVLRAGDDTVDSGLADEELGRPVEVGDDDVEVVATASLGETKFSVIILAQVAALTLLAVYFLRLRFGTSDPIHGGHHGALDSLEDQVSPDENLTAYVRAILDPVDARIPKVDCPRPDAARYAHLQATPGSGPSPSQPRYFFALNLRNCLSLLPQLLGSILEAIRFLGPAYCALSIVEGNSPDGTAEVIAALEPELARLGIRTYFTLHNTIDPLAEGNDRFSSLATLRNLALAPLLEGSAASPGPPYTNTAATHNGDNNDASTTVLFINDVAICADDILELAHQRARQGADMACALDWTGADPAIFYDVYVARAINGDLFFDVPPDTVSWARATDLFWNEPVARARLARRAPFQVFACWNGAVAFSARPLLEGKVAFRAARADRGECHQGEPQLFCKDLWFHGYGKIMVVPSVNLEYSVERGRAIKKLKGFASQAAAEEDDDFRIEWLPPPDLVKCMPTFNDQTWRPWNETLV</sequence>
<feature type="signal peptide" evidence="2">
    <location>
        <begin position="1"/>
        <end position="22"/>
    </location>
</feature>
<evidence type="ECO:0000256" key="1">
    <source>
        <dbReference type="SAM" id="Phobius"/>
    </source>
</evidence>
<dbReference type="Pfam" id="PF11735">
    <property type="entry name" value="CAP59_mtransfer"/>
    <property type="match status" value="1"/>
</dbReference>
<keyword evidence="2" id="KW-0732">Signal</keyword>
<dbReference type="EMBL" id="OUUZ01000001">
    <property type="protein sequence ID" value="SPQ18450.1"/>
    <property type="molecule type" value="Genomic_DNA"/>
</dbReference>
<protein>
    <submittedName>
        <fullName evidence="3">236dbd71-2d67-4af7-8a4a-1fb2f953d1f8</fullName>
    </submittedName>
</protein>
<feature type="chain" id="PRO_5018606290" evidence="2">
    <location>
        <begin position="23"/>
        <end position="519"/>
    </location>
</feature>
<evidence type="ECO:0000256" key="2">
    <source>
        <dbReference type="SAM" id="SignalP"/>
    </source>
</evidence>
<gene>
    <name evidence="3" type="ORF">TT172_LOCUS869</name>
</gene>
<dbReference type="Proteomes" id="UP000289323">
    <property type="component" value="Unassembled WGS sequence"/>
</dbReference>
<keyword evidence="1" id="KW-0472">Membrane</keyword>
<feature type="transmembrane region" description="Helical" evidence="1">
    <location>
        <begin position="90"/>
        <end position="109"/>
    </location>
</feature>
<accession>A0A3S4C0U0</accession>
<dbReference type="AlphaFoldDB" id="A0A3S4C0U0"/>
<dbReference type="PANTHER" id="PTHR34144">
    <property type="entry name" value="CHROMOSOME 8, WHOLE GENOME SHOTGUN SEQUENCE"/>
    <property type="match status" value="1"/>
</dbReference>